<sequence length="76" mass="8427">MEIINQIAGPHNFQKILDRRKAIRQALKSAEDGEVVVVTGKGAEPWIMGPNGSRTPWDDRAVIKEELGNLFSLPES</sequence>
<protein>
    <submittedName>
        <fullName evidence="1">UDP-N-acetylmuramoyl-L-alanyl-D-glutamate-L-lysine ligase</fullName>
    </submittedName>
</protein>
<gene>
    <name evidence="1" type="ORF">UV11_C0013G0015</name>
</gene>
<organism evidence="1 2">
    <name type="scientific">Candidatus Giovannonibacteria bacterium GW2011_GWF2_42_19</name>
    <dbReference type="NCBI Taxonomy" id="1618659"/>
    <lineage>
        <taxon>Bacteria</taxon>
        <taxon>Candidatus Giovannoniibacteriota</taxon>
    </lineage>
</organism>
<dbReference type="AlphaFoldDB" id="A0A0G1BNE5"/>
<dbReference type="Gene3D" id="3.90.190.20">
    <property type="entry name" value="Mur ligase, C-terminal domain"/>
    <property type="match status" value="1"/>
</dbReference>
<dbReference type="Proteomes" id="UP000034036">
    <property type="component" value="Unassembled WGS sequence"/>
</dbReference>
<dbReference type="InterPro" id="IPR036615">
    <property type="entry name" value="Mur_ligase_C_dom_sf"/>
</dbReference>
<comment type="caution">
    <text evidence="1">The sequence shown here is derived from an EMBL/GenBank/DDBJ whole genome shotgun (WGS) entry which is preliminary data.</text>
</comment>
<reference evidence="1 2" key="1">
    <citation type="journal article" date="2015" name="Nature">
        <title>rRNA introns, odd ribosomes, and small enigmatic genomes across a large radiation of phyla.</title>
        <authorList>
            <person name="Brown C.T."/>
            <person name="Hug L.A."/>
            <person name="Thomas B.C."/>
            <person name="Sharon I."/>
            <person name="Castelle C.J."/>
            <person name="Singh A."/>
            <person name="Wilkins M.J."/>
            <person name="Williams K.H."/>
            <person name="Banfield J.F."/>
        </authorList>
    </citation>
    <scope>NUCLEOTIDE SEQUENCE [LARGE SCALE GENOMIC DNA]</scope>
</reference>
<dbReference type="GO" id="GO:0016881">
    <property type="term" value="F:acid-amino acid ligase activity"/>
    <property type="evidence" value="ECO:0007669"/>
    <property type="project" value="InterPro"/>
</dbReference>
<proteinExistence type="predicted"/>
<keyword evidence="1" id="KW-0436">Ligase</keyword>
<dbReference type="STRING" id="1618659.UV11_C0013G0015"/>
<name>A0A0G1BNE5_9BACT</name>
<dbReference type="SUPFAM" id="SSF53244">
    <property type="entry name" value="MurD-like peptide ligases, peptide-binding domain"/>
    <property type="match status" value="1"/>
</dbReference>
<dbReference type="EMBL" id="LCDF01000013">
    <property type="protein sequence ID" value="KKS47791.1"/>
    <property type="molecule type" value="Genomic_DNA"/>
</dbReference>
<evidence type="ECO:0000313" key="2">
    <source>
        <dbReference type="Proteomes" id="UP000034036"/>
    </source>
</evidence>
<evidence type="ECO:0000313" key="1">
    <source>
        <dbReference type="EMBL" id="KKS47791.1"/>
    </source>
</evidence>
<accession>A0A0G1BNE5</accession>